<protein>
    <submittedName>
        <fullName evidence="1">Uncharacterized protein</fullName>
    </submittedName>
</protein>
<reference evidence="1 2" key="1">
    <citation type="submission" date="2020-03" db="EMBL/GenBank/DDBJ databases">
        <title>Draft genome sequence of environmentally isolated cultures.</title>
        <authorList>
            <person name="Wilson H.S."/>
            <person name="De Leon M.E."/>
        </authorList>
    </citation>
    <scope>NUCLEOTIDE SEQUENCE [LARGE SCALE GENOMIC DNA]</scope>
    <source>
        <strain evidence="1 2">HSC-31F16</strain>
    </source>
</reference>
<name>A0ABX0L505_9NEIS</name>
<dbReference type="Proteomes" id="UP001515641">
    <property type="component" value="Unassembled WGS sequence"/>
</dbReference>
<sequence length="118" mass="13428">MELEHLEGLIAEGGDLRTIYCIDYGSMAGDYKFFNSSNERDVSLLKYSVDSHAAFFDMDVPADVACEYFALDNLIYNAAFKKLYKVGLRFCRQVKIENTNAYKVVPSPNALMNEDIQF</sequence>
<accession>A0ABX0L505</accession>
<comment type="caution">
    <text evidence="1">The sequence shown here is derived from an EMBL/GenBank/DDBJ whole genome shotgun (WGS) entry which is preliminary data.</text>
</comment>
<dbReference type="EMBL" id="JAAOMA010000004">
    <property type="protein sequence ID" value="NHR04421.1"/>
    <property type="molecule type" value="Genomic_DNA"/>
</dbReference>
<proteinExistence type="predicted"/>
<organism evidence="1 2">
    <name type="scientific">Chromobacterium fluminis</name>
    <dbReference type="NCBI Taxonomy" id="3044269"/>
    <lineage>
        <taxon>Bacteria</taxon>
        <taxon>Pseudomonadati</taxon>
        <taxon>Pseudomonadota</taxon>
        <taxon>Betaproteobacteria</taxon>
        <taxon>Neisseriales</taxon>
        <taxon>Chromobacteriaceae</taxon>
        <taxon>Chromobacterium</taxon>
    </lineage>
</organism>
<keyword evidence="2" id="KW-1185">Reference proteome</keyword>
<gene>
    <name evidence="1" type="ORF">HA052_04350</name>
</gene>
<evidence type="ECO:0000313" key="2">
    <source>
        <dbReference type="Proteomes" id="UP001515641"/>
    </source>
</evidence>
<dbReference type="RefSeq" id="WP_166450938.1">
    <property type="nucleotide sequence ID" value="NZ_JAAOMA010000004.1"/>
</dbReference>
<evidence type="ECO:0000313" key="1">
    <source>
        <dbReference type="EMBL" id="NHR04421.1"/>
    </source>
</evidence>